<dbReference type="EMBL" id="AACS02000002">
    <property type="protein sequence ID" value="EAU88285.1"/>
    <property type="molecule type" value="Genomic_DNA"/>
</dbReference>
<dbReference type="VEuPathDB" id="FungiDB:CC1G_11763"/>
<evidence type="ECO:0000256" key="1">
    <source>
        <dbReference type="ARBA" id="ARBA00010506"/>
    </source>
</evidence>
<evidence type="ECO:0000313" key="15">
    <source>
        <dbReference type="Proteomes" id="UP000001861"/>
    </source>
</evidence>
<comment type="caution">
    <text evidence="14">The sequence shown here is derived from an EMBL/GenBank/DDBJ whole genome shotgun (WGS) entry which is preliminary data.</text>
</comment>
<dbReference type="SMART" id="SM00717">
    <property type="entry name" value="SANT"/>
    <property type="match status" value="2"/>
</dbReference>
<keyword evidence="2" id="KW-0507">mRNA processing</keyword>
<dbReference type="FunCoup" id="A8NGM3">
    <property type="interactions" value="692"/>
</dbReference>
<evidence type="ECO:0000256" key="2">
    <source>
        <dbReference type="ARBA" id="ARBA00022664"/>
    </source>
</evidence>
<dbReference type="PROSITE" id="PS51294">
    <property type="entry name" value="HTH_MYB"/>
    <property type="match status" value="2"/>
</dbReference>
<evidence type="ECO:0000256" key="4">
    <source>
        <dbReference type="ARBA" id="ARBA00022737"/>
    </source>
</evidence>
<dbReference type="Pfam" id="PF11831">
    <property type="entry name" value="Myb_Cef"/>
    <property type="match status" value="1"/>
</dbReference>
<dbReference type="STRING" id="240176.A8NGM3"/>
<sequence length="822" mass="91002">MVRIIIKGGVWKNTEDEVLKAAIAKYGKNQWARISSLLVRKTPKQCKARWYEWLDPSIKKTEWSKTEDEKLLHLAKLMPTQWRTIAPIVGRTATQCLERYQKLLDEAEAKDNEELGLTGPDDAGKSIEDIRRLRPGEIDPDPETKPARPDPIDMDEDEKEMLSEARARLANTQGKKAKRKARERQLEEARRLAVLQKKRELKAAGIIMRSKTKKKGMDYNADIPFEKKPAPGFYDTSEEQAKVAAAPVGQSLRRLENKRKPEEEELERKKRQRRNEKEGGGQTKFVPAREAQIQKLKEAESIGRRRKLVLPGAQVGETELEEIVKIGQAGENAKALVGGGSDASGKLLSDYDGLDAARSARTPRTAPQQDTVLMEARNLRNMTIAQTPLLGDENTPLHIAPGGGTGFEGATPRHQVAFTPNPLATPYRTEGGGDVGATPRGVVGATPLRTPLRDNLAINPADQGSQMNAAKRALRAGFSSLPKPENNFELLVPDDEEVEPEAGAAVREEDAAERDARLKRMREEEERKALARRSQVLQQGLPRPANVDPAALLQRLSLDDEGMEREAAQLIYAEMVDLMKHDAITNPLPGTMTPGSAQSTYVIPPDEDLAKAKDVIHKELAGMVGFPNANPAQVHEGLVAVARNEIGDGGEDGSWASIRAGLVLHPKLRTLVKPETLSLEERVEGYGLLLNDYREAMTKLATRAAKTEKKLGVVLGGYQARGRALAKRLVDAFAEIQQTTVDLRSFERLRANEAVAGPQRVVLLKEEVDKLEGRERALQMRYAELDRERKEAEERVAVLEDKVMAAAEAFNEAQLAAMEEDS</sequence>
<dbReference type="InterPro" id="IPR021786">
    <property type="entry name" value="Cdc5p/Cef1_C"/>
</dbReference>
<dbReference type="GO" id="GO:0003677">
    <property type="term" value="F:DNA binding"/>
    <property type="evidence" value="ECO:0007669"/>
    <property type="project" value="UniProtKB-KW"/>
</dbReference>
<dbReference type="GO" id="GO:0000398">
    <property type="term" value="P:mRNA splicing, via spliceosome"/>
    <property type="evidence" value="ECO:0007669"/>
    <property type="project" value="InterPro"/>
</dbReference>
<evidence type="ECO:0000256" key="5">
    <source>
        <dbReference type="ARBA" id="ARBA00023125"/>
    </source>
</evidence>
<protein>
    <recommendedName>
        <fullName evidence="8">Pre-mRNA-splicing factor CEF1</fullName>
    </recommendedName>
    <alternativeName>
        <fullName evidence="9">Pre-mRNA-splicing factor cef1</fullName>
    </alternativeName>
</protein>
<dbReference type="InterPro" id="IPR047240">
    <property type="entry name" value="SANT_CDC5L_II"/>
</dbReference>
<evidence type="ECO:0000256" key="8">
    <source>
        <dbReference type="ARBA" id="ARBA00034837"/>
    </source>
</evidence>
<feature type="domain" description="HTH myb-type" evidence="13">
    <location>
        <begin position="59"/>
        <end position="108"/>
    </location>
</feature>
<evidence type="ECO:0000259" key="12">
    <source>
        <dbReference type="PROSITE" id="PS50090"/>
    </source>
</evidence>
<feature type="domain" description="HTH myb-type" evidence="13">
    <location>
        <begin position="3"/>
        <end position="58"/>
    </location>
</feature>
<feature type="region of interest" description="Disordered" evidence="11">
    <location>
        <begin position="419"/>
        <end position="447"/>
    </location>
</feature>
<dbReference type="InterPro" id="IPR001005">
    <property type="entry name" value="SANT/Myb"/>
</dbReference>
<keyword evidence="4" id="KW-0677">Repeat</keyword>
<accession>A8NGM3</accession>
<keyword evidence="6" id="KW-0508">mRNA splicing</keyword>
<feature type="domain" description="Myb-like" evidence="12">
    <location>
        <begin position="3"/>
        <end position="54"/>
    </location>
</feature>
<dbReference type="InterPro" id="IPR009057">
    <property type="entry name" value="Homeodomain-like_sf"/>
</dbReference>
<feature type="compositionally biased region" description="Basic and acidic residues" evidence="11">
    <location>
        <begin position="253"/>
        <end position="268"/>
    </location>
</feature>
<proteinExistence type="inferred from homology"/>
<keyword evidence="5" id="KW-0238">DNA-binding</keyword>
<dbReference type="GO" id="GO:0005681">
    <property type="term" value="C:spliceosomal complex"/>
    <property type="evidence" value="ECO:0007669"/>
    <property type="project" value="UniProtKB-KW"/>
</dbReference>
<gene>
    <name evidence="14" type="ORF">CC1G_11763</name>
</gene>
<dbReference type="OMA" id="KMGMAGE"/>
<dbReference type="CDD" id="cd11659">
    <property type="entry name" value="SANT_CDC5_II"/>
    <property type="match status" value="1"/>
</dbReference>
<evidence type="ECO:0000256" key="6">
    <source>
        <dbReference type="ARBA" id="ARBA00023187"/>
    </source>
</evidence>
<dbReference type="Pfam" id="PF13921">
    <property type="entry name" value="Myb_DNA-bind_6"/>
    <property type="match status" value="1"/>
</dbReference>
<feature type="region of interest" description="Disordered" evidence="11">
    <location>
        <begin position="230"/>
        <end position="285"/>
    </location>
</feature>
<dbReference type="SUPFAM" id="SSF46689">
    <property type="entry name" value="Homeodomain-like"/>
    <property type="match status" value="1"/>
</dbReference>
<dbReference type="OrthoDB" id="1410009at2759"/>
<dbReference type="Gene3D" id="1.10.10.60">
    <property type="entry name" value="Homeodomain-like"/>
    <property type="match status" value="2"/>
</dbReference>
<feature type="region of interest" description="Disordered" evidence="11">
    <location>
        <begin position="111"/>
        <end position="154"/>
    </location>
</feature>
<feature type="domain" description="Myb-like" evidence="12">
    <location>
        <begin position="55"/>
        <end position="104"/>
    </location>
</feature>
<dbReference type="PROSITE" id="PS50090">
    <property type="entry name" value="MYB_LIKE"/>
    <property type="match status" value="2"/>
</dbReference>
<evidence type="ECO:0000256" key="3">
    <source>
        <dbReference type="ARBA" id="ARBA00022728"/>
    </source>
</evidence>
<name>A8NGM3_COPC7</name>
<evidence type="ECO:0000313" key="14">
    <source>
        <dbReference type="EMBL" id="EAU88285.1"/>
    </source>
</evidence>
<dbReference type="AlphaFoldDB" id="A8NGM3"/>
<evidence type="ECO:0000256" key="7">
    <source>
        <dbReference type="ARBA" id="ARBA00023242"/>
    </source>
</evidence>
<feature type="compositionally biased region" description="Basic and acidic residues" evidence="11">
    <location>
        <begin position="122"/>
        <end position="151"/>
    </location>
</feature>
<dbReference type="GO" id="GO:0000974">
    <property type="term" value="C:Prp19 complex"/>
    <property type="evidence" value="ECO:0007669"/>
    <property type="project" value="InterPro"/>
</dbReference>
<feature type="coiled-coil region" evidence="10">
    <location>
        <begin position="761"/>
        <end position="809"/>
    </location>
</feature>
<dbReference type="PANTHER" id="PTHR45885">
    <property type="entry name" value="CELL DIVISION CYCLE 5-LIKE PROTEIN"/>
    <property type="match status" value="1"/>
</dbReference>
<dbReference type="InterPro" id="IPR017930">
    <property type="entry name" value="Myb_dom"/>
</dbReference>
<dbReference type="InterPro" id="IPR047242">
    <property type="entry name" value="CDC5L/Cef1"/>
</dbReference>
<evidence type="ECO:0000256" key="11">
    <source>
        <dbReference type="SAM" id="MobiDB-lite"/>
    </source>
</evidence>
<comment type="similarity">
    <text evidence="1">Belongs to the CEF1 family.</text>
</comment>
<keyword evidence="15" id="KW-1185">Reference proteome</keyword>
<dbReference type="KEGG" id="cci:CC1G_11763"/>
<keyword evidence="3" id="KW-0747">Spliceosome</keyword>
<keyword evidence="7" id="KW-0539">Nucleus</keyword>
<dbReference type="PANTHER" id="PTHR45885:SF1">
    <property type="entry name" value="CELL DIVISION CYCLE 5-LIKE PROTEIN"/>
    <property type="match status" value="1"/>
</dbReference>
<evidence type="ECO:0000256" key="10">
    <source>
        <dbReference type="SAM" id="Coils"/>
    </source>
</evidence>
<evidence type="ECO:0000256" key="9">
    <source>
        <dbReference type="ARBA" id="ARBA00069095"/>
    </source>
</evidence>
<dbReference type="InParanoid" id="A8NGM3"/>
<evidence type="ECO:0000259" key="13">
    <source>
        <dbReference type="PROSITE" id="PS51294"/>
    </source>
</evidence>
<dbReference type="CDD" id="cd00167">
    <property type="entry name" value="SANT"/>
    <property type="match status" value="1"/>
</dbReference>
<dbReference type="FunFam" id="1.10.10.60:FF:000021">
    <property type="entry name" value="CDC5 cell division cycle 5-like"/>
    <property type="match status" value="1"/>
</dbReference>
<reference evidence="14 15" key="1">
    <citation type="journal article" date="2010" name="Proc. Natl. Acad. Sci. U.S.A.">
        <title>Insights into evolution of multicellular fungi from the assembled chromosomes of the mushroom Coprinopsis cinerea (Coprinus cinereus).</title>
        <authorList>
            <person name="Stajich J.E."/>
            <person name="Wilke S.K."/>
            <person name="Ahren D."/>
            <person name="Au C.H."/>
            <person name="Birren B.W."/>
            <person name="Borodovsky M."/>
            <person name="Burns C."/>
            <person name="Canback B."/>
            <person name="Casselton L.A."/>
            <person name="Cheng C.K."/>
            <person name="Deng J."/>
            <person name="Dietrich F.S."/>
            <person name="Fargo D.C."/>
            <person name="Farman M.L."/>
            <person name="Gathman A.C."/>
            <person name="Goldberg J."/>
            <person name="Guigo R."/>
            <person name="Hoegger P.J."/>
            <person name="Hooker J.B."/>
            <person name="Huggins A."/>
            <person name="James T.Y."/>
            <person name="Kamada T."/>
            <person name="Kilaru S."/>
            <person name="Kodira C."/>
            <person name="Kues U."/>
            <person name="Kupfer D."/>
            <person name="Kwan H.S."/>
            <person name="Lomsadze A."/>
            <person name="Li W."/>
            <person name="Lilly W.W."/>
            <person name="Ma L.J."/>
            <person name="Mackey A.J."/>
            <person name="Manning G."/>
            <person name="Martin F."/>
            <person name="Muraguchi H."/>
            <person name="Natvig D.O."/>
            <person name="Palmerini H."/>
            <person name="Ramesh M.A."/>
            <person name="Rehmeyer C.J."/>
            <person name="Roe B.A."/>
            <person name="Shenoy N."/>
            <person name="Stanke M."/>
            <person name="Ter-Hovhannisyan V."/>
            <person name="Tunlid A."/>
            <person name="Velagapudi R."/>
            <person name="Vision T.J."/>
            <person name="Zeng Q."/>
            <person name="Zolan M.E."/>
            <person name="Pukkila P.J."/>
        </authorList>
    </citation>
    <scope>NUCLEOTIDE SEQUENCE [LARGE SCALE GENOMIC DNA]</scope>
    <source>
        <strain evidence="15">Okayama-7 / 130 / ATCC MYA-4618 / FGSC 9003</strain>
    </source>
</reference>
<dbReference type="GeneID" id="6010054"/>
<organism evidence="14 15">
    <name type="scientific">Coprinopsis cinerea (strain Okayama-7 / 130 / ATCC MYA-4618 / FGSC 9003)</name>
    <name type="common">Inky cap fungus</name>
    <name type="synonym">Hormographiella aspergillata</name>
    <dbReference type="NCBI Taxonomy" id="240176"/>
    <lineage>
        <taxon>Eukaryota</taxon>
        <taxon>Fungi</taxon>
        <taxon>Dikarya</taxon>
        <taxon>Basidiomycota</taxon>
        <taxon>Agaricomycotina</taxon>
        <taxon>Agaricomycetes</taxon>
        <taxon>Agaricomycetidae</taxon>
        <taxon>Agaricales</taxon>
        <taxon>Agaricineae</taxon>
        <taxon>Psathyrellaceae</taxon>
        <taxon>Coprinopsis</taxon>
    </lineage>
</organism>
<dbReference type="Proteomes" id="UP000001861">
    <property type="component" value="Unassembled WGS sequence"/>
</dbReference>
<keyword evidence="10" id="KW-0175">Coiled coil</keyword>
<dbReference type="RefSeq" id="XP_001833557.1">
    <property type="nucleotide sequence ID" value="XM_001833505.1"/>
</dbReference>
<dbReference type="eggNOG" id="KOG0050">
    <property type="taxonomic scope" value="Eukaryota"/>
</dbReference>